<dbReference type="Proteomes" id="UP000255177">
    <property type="component" value="Unassembled WGS sequence"/>
</dbReference>
<evidence type="ECO:0008006" key="4">
    <source>
        <dbReference type="Google" id="ProtNLM"/>
    </source>
</evidence>
<organism evidence="2 3">
    <name type="scientific">Pseudomonas wadenswilerensis</name>
    <dbReference type="NCBI Taxonomy" id="1785161"/>
    <lineage>
        <taxon>Bacteria</taxon>
        <taxon>Pseudomonadati</taxon>
        <taxon>Pseudomonadota</taxon>
        <taxon>Gammaproteobacteria</taxon>
        <taxon>Pseudomonadales</taxon>
        <taxon>Pseudomonadaceae</taxon>
        <taxon>Pseudomonas</taxon>
    </lineage>
</organism>
<evidence type="ECO:0000313" key="3">
    <source>
        <dbReference type="Proteomes" id="UP000255177"/>
    </source>
</evidence>
<keyword evidence="3" id="KW-1185">Reference proteome</keyword>
<gene>
    <name evidence="2" type="ORF">CCOS864_00751</name>
</gene>
<keyword evidence="1" id="KW-0812">Transmembrane</keyword>
<feature type="transmembrane region" description="Helical" evidence="1">
    <location>
        <begin position="257"/>
        <end position="275"/>
    </location>
</feature>
<dbReference type="RefSeq" id="WP_115085122.1">
    <property type="nucleotide sequence ID" value="NZ_CBCSFG010000004.1"/>
</dbReference>
<evidence type="ECO:0000256" key="1">
    <source>
        <dbReference type="SAM" id="Phobius"/>
    </source>
</evidence>
<keyword evidence="1" id="KW-1133">Transmembrane helix</keyword>
<protein>
    <recommendedName>
        <fullName evidence="4">Transmembrane protein</fullName>
    </recommendedName>
</protein>
<feature type="transmembrane region" description="Helical" evidence="1">
    <location>
        <begin position="67"/>
        <end position="89"/>
    </location>
</feature>
<keyword evidence="1" id="KW-0472">Membrane</keyword>
<reference evidence="3" key="1">
    <citation type="submission" date="2018-07" db="EMBL/GenBank/DDBJ databases">
        <authorList>
            <person name="Blom J."/>
        </authorList>
    </citation>
    <scope>NUCLEOTIDE SEQUENCE [LARGE SCALE GENOMIC DNA]</scope>
    <source>
        <strain evidence="3">CCOS 864</strain>
    </source>
</reference>
<accession>A0A380SVQ9</accession>
<feature type="transmembrane region" description="Helical" evidence="1">
    <location>
        <begin position="109"/>
        <end position="128"/>
    </location>
</feature>
<name>A0A380SVQ9_9PSED</name>
<dbReference type="AlphaFoldDB" id="A0A380SVQ9"/>
<sequence length="343" mass="38730">MPDSKYQRLPHAGDFEQVSGTQIVYLSPKPLPTGVEAYSYRHLHRDANEVYLDFGIGRGNFEFMARCGIAAVMGVVSCVVMTAFLGAWVLRRLEPFWEGVYDFLASPPIWGFIGLLALMYVVIFCLAVRQVSVQPPIRFNRQRREVAMVPKKGAAPQYVPWEEVIACVSAGQLVTEYAVMPEFKLMIGLRDAQSGNVLWLTVACGSLRGAVAEWEAIRVYMEEGPAALPAPPPEEFEEGTVAFFHMARLGYRDNFPWLQYVFGFLFVQAFGGWTLPCHLSNWVNNRPRAMFPKGVREWSRPLPVDQHAVPSEALLKESDEVRKAFRRGQNLLDYFKVKFAAPA</sequence>
<dbReference type="EMBL" id="UIDD01000003">
    <property type="protein sequence ID" value="SUQ61336.1"/>
    <property type="molecule type" value="Genomic_DNA"/>
</dbReference>
<evidence type="ECO:0000313" key="2">
    <source>
        <dbReference type="EMBL" id="SUQ61336.1"/>
    </source>
</evidence>
<proteinExistence type="predicted"/>